<sequence length="256" mass="29115">MLLWVLSDLHLEATRRWDLPSGDARPHFDVLVMAGDLITRMERGVKWLSERVTDRPVIYVAGNHEAYGADLDRTIEKARAAAVGTNIHILQNDSVTIGGTIFLGATGWTDFNLFGNADRAMQVAGEVMNDYKKIRIKNYEYRLRPAHTLARHLETRAYFQRELSRQKILPRVVVTHMGFHTEAARRGFERDLISAAYTSDNPIEGADLWVYGHTHESRDFRAGTTRVVSNAKGYGPWRAGDSWENPHFDPNLIVEI</sequence>
<dbReference type="AlphaFoldDB" id="A0A090MS49"/>
<evidence type="ECO:0000259" key="1">
    <source>
        <dbReference type="Pfam" id="PF00149"/>
    </source>
</evidence>
<keyword evidence="3" id="KW-1185">Reference proteome</keyword>
<dbReference type="PANTHER" id="PTHR37844:SF2">
    <property type="entry name" value="SER_THR PROTEIN PHOSPHATASE SUPERFAMILY (AFU_ORTHOLOGUE AFUA_1G14840)"/>
    <property type="match status" value="1"/>
</dbReference>
<dbReference type="STRING" id="1035.BN961_03603"/>
<evidence type="ECO:0000313" key="2">
    <source>
        <dbReference type="EMBL" id="CEG10166.1"/>
    </source>
</evidence>
<dbReference type="PANTHER" id="PTHR37844">
    <property type="entry name" value="SER/THR PROTEIN PHOSPHATASE SUPERFAMILY (AFU_ORTHOLOGUE AFUA_1G14840)"/>
    <property type="match status" value="1"/>
</dbReference>
<dbReference type="EMBL" id="CCAZ020000002">
    <property type="protein sequence ID" value="CEG10166.1"/>
    <property type="molecule type" value="Genomic_DNA"/>
</dbReference>
<accession>A0A090MS49</accession>
<feature type="domain" description="Calcineurin-like phosphoesterase" evidence="1">
    <location>
        <begin position="1"/>
        <end position="216"/>
    </location>
</feature>
<comment type="caution">
    <text evidence="2">The sequence shown here is derived from an EMBL/GenBank/DDBJ whole genome shotgun (WGS) entry which is preliminary data.</text>
</comment>
<gene>
    <name evidence="2" type="ORF">BN961_03603</name>
</gene>
<protein>
    <submittedName>
        <fullName evidence="2">Calcineurin-like phosphoesterase</fullName>
    </submittedName>
</protein>
<dbReference type="Proteomes" id="UP000035762">
    <property type="component" value="Unassembled WGS sequence"/>
</dbReference>
<dbReference type="GO" id="GO:0016787">
    <property type="term" value="F:hydrolase activity"/>
    <property type="evidence" value="ECO:0007669"/>
    <property type="project" value="InterPro"/>
</dbReference>
<evidence type="ECO:0000313" key="3">
    <source>
        <dbReference type="Proteomes" id="UP000035762"/>
    </source>
</evidence>
<dbReference type="OrthoDB" id="356681at2"/>
<proteinExistence type="predicted"/>
<name>A0A090MS49_AFIFE</name>
<dbReference type="Gene3D" id="3.60.21.10">
    <property type="match status" value="1"/>
</dbReference>
<dbReference type="Pfam" id="PF00149">
    <property type="entry name" value="Metallophos"/>
    <property type="match status" value="1"/>
</dbReference>
<dbReference type="SUPFAM" id="SSF56300">
    <property type="entry name" value="Metallo-dependent phosphatases"/>
    <property type="match status" value="1"/>
</dbReference>
<reference evidence="2 3" key="1">
    <citation type="journal article" date="2014" name="Genome Announc.">
        <title>Genome Sequence of Afipia felis Strain 76713, Isolated in Hospital Water Using an Amoeba Co-Culture Procedure.</title>
        <authorList>
            <person name="Benamar S."/>
            <person name="La Scola B."/>
            <person name="Croce O."/>
        </authorList>
    </citation>
    <scope>NUCLEOTIDE SEQUENCE [LARGE SCALE GENOMIC DNA]</scope>
    <source>
        <strain evidence="2 3">76713</strain>
    </source>
</reference>
<dbReference type="InterPro" id="IPR004843">
    <property type="entry name" value="Calcineurin-like_PHP"/>
</dbReference>
<dbReference type="InterPro" id="IPR029052">
    <property type="entry name" value="Metallo-depent_PP-like"/>
</dbReference>
<organism evidence="2 3">
    <name type="scientific">Afipia felis</name>
    <name type="common">Cat scratch disease bacillus</name>
    <dbReference type="NCBI Taxonomy" id="1035"/>
    <lineage>
        <taxon>Bacteria</taxon>
        <taxon>Pseudomonadati</taxon>
        <taxon>Pseudomonadota</taxon>
        <taxon>Alphaproteobacteria</taxon>
        <taxon>Hyphomicrobiales</taxon>
        <taxon>Nitrobacteraceae</taxon>
        <taxon>Afipia</taxon>
    </lineage>
</organism>